<evidence type="ECO:0000313" key="3">
    <source>
        <dbReference type="Proteomes" id="UP000664859"/>
    </source>
</evidence>
<gene>
    <name evidence="2" type="ORF">JKP88DRAFT_249256</name>
</gene>
<dbReference type="EMBL" id="JAFCMP010000532">
    <property type="protein sequence ID" value="KAG5176872.1"/>
    <property type="molecule type" value="Genomic_DNA"/>
</dbReference>
<name>A0A835YN77_9STRA</name>
<feature type="transmembrane region" description="Helical" evidence="1">
    <location>
        <begin position="74"/>
        <end position="92"/>
    </location>
</feature>
<keyword evidence="1" id="KW-1133">Transmembrane helix</keyword>
<keyword evidence="3" id="KW-1185">Reference proteome</keyword>
<comment type="caution">
    <text evidence="2">The sequence shown here is derived from an EMBL/GenBank/DDBJ whole genome shotgun (WGS) entry which is preliminary data.</text>
</comment>
<proteinExistence type="predicted"/>
<keyword evidence="1" id="KW-0472">Membrane</keyword>
<protein>
    <submittedName>
        <fullName evidence="2">Uncharacterized protein</fullName>
    </submittedName>
</protein>
<feature type="transmembrane region" description="Helical" evidence="1">
    <location>
        <begin position="50"/>
        <end position="69"/>
    </location>
</feature>
<sequence length="155" mass="17029">MASSVERRAYRRPHAQAATLPHPSLQAGTAAVLRLRCTGLPLLTPPPLKITAVLVLLLLSPFAVNCCLLLELPVLLLTLLLVLFMLLLFLSSHHDFDYSNCNACALIELLLRITGLSQPVPHDNVLYAWASPLAHLCGPVRIISPLRCCNHLERC</sequence>
<organism evidence="2 3">
    <name type="scientific">Tribonema minus</name>
    <dbReference type="NCBI Taxonomy" id="303371"/>
    <lineage>
        <taxon>Eukaryota</taxon>
        <taxon>Sar</taxon>
        <taxon>Stramenopiles</taxon>
        <taxon>Ochrophyta</taxon>
        <taxon>PX clade</taxon>
        <taxon>Xanthophyceae</taxon>
        <taxon>Tribonematales</taxon>
        <taxon>Tribonemataceae</taxon>
        <taxon>Tribonema</taxon>
    </lineage>
</organism>
<evidence type="ECO:0000313" key="2">
    <source>
        <dbReference type="EMBL" id="KAG5176872.1"/>
    </source>
</evidence>
<evidence type="ECO:0000256" key="1">
    <source>
        <dbReference type="SAM" id="Phobius"/>
    </source>
</evidence>
<dbReference type="Proteomes" id="UP000664859">
    <property type="component" value="Unassembled WGS sequence"/>
</dbReference>
<accession>A0A835YN77</accession>
<keyword evidence="1" id="KW-0812">Transmembrane</keyword>
<dbReference type="AlphaFoldDB" id="A0A835YN77"/>
<reference evidence="2" key="1">
    <citation type="submission" date="2021-02" db="EMBL/GenBank/DDBJ databases">
        <title>First Annotated Genome of the Yellow-green Alga Tribonema minus.</title>
        <authorList>
            <person name="Mahan K.M."/>
        </authorList>
    </citation>
    <scope>NUCLEOTIDE SEQUENCE</scope>
    <source>
        <strain evidence="2">UTEX B ZZ1240</strain>
    </source>
</reference>